<comment type="caution">
    <text evidence="1">The sequence shown here is derived from an EMBL/GenBank/DDBJ whole genome shotgun (WGS) entry which is preliminary data.</text>
</comment>
<evidence type="ECO:0000313" key="1">
    <source>
        <dbReference type="EMBL" id="KAK8208979.1"/>
    </source>
</evidence>
<organism evidence="1 2">
    <name type="scientific">Zalaria obscura</name>
    <dbReference type="NCBI Taxonomy" id="2024903"/>
    <lineage>
        <taxon>Eukaryota</taxon>
        <taxon>Fungi</taxon>
        <taxon>Dikarya</taxon>
        <taxon>Ascomycota</taxon>
        <taxon>Pezizomycotina</taxon>
        <taxon>Dothideomycetes</taxon>
        <taxon>Dothideomycetidae</taxon>
        <taxon>Dothideales</taxon>
        <taxon>Zalariaceae</taxon>
        <taxon>Zalaria</taxon>
    </lineage>
</organism>
<gene>
    <name evidence="1" type="ORF">M8818_003942</name>
</gene>
<dbReference type="EMBL" id="JAMKPW020000018">
    <property type="protein sequence ID" value="KAK8208979.1"/>
    <property type="molecule type" value="Genomic_DNA"/>
</dbReference>
<protein>
    <submittedName>
        <fullName evidence="1">Uncharacterized protein</fullName>
    </submittedName>
</protein>
<evidence type="ECO:0000313" key="2">
    <source>
        <dbReference type="Proteomes" id="UP001320706"/>
    </source>
</evidence>
<proteinExistence type="predicted"/>
<dbReference type="Proteomes" id="UP001320706">
    <property type="component" value="Unassembled WGS sequence"/>
</dbReference>
<sequence length="90" mass="10140">MLDKSCQSYNVYGQAQHGRDPFERSALLWVRLAPIEHVGVDKPETGQTKLRPPFKPKLGCVIDESHPQSWASLRADLVEDASMHELDQPS</sequence>
<reference evidence="1" key="1">
    <citation type="submission" date="2024-02" db="EMBL/GenBank/DDBJ databases">
        <title>Metagenome Assembled Genome of Zalaria obscura JY119.</title>
        <authorList>
            <person name="Vighnesh L."/>
            <person name="Jagadeeshwari U."/>
            <person name="Venkata Ramana C."/>
            <person name="Sasikala C."/>
        </authorList>
    </citation>
    <scope>NUCLEOTIDE SEQUENCE</scope>
    <source>
        <strain evidence="1">JY119</strain>
    </source>
</reference>
<accession>A0ACC3SD33</accession>
<keyword evidence="2" id="KW-1185">Reference proteome</keyword>
<name>A0ACC3SD33_9PEZI</name>